<evidence type="ECO:0000256" key="3">
    <source>
        <dbReference type="ARBA" id="ARBA00022723"/>
    </source>
</evidence>
<keyword evidence="5" id="KW-0560">Oxidoreductase</keyword>
<keyword evidence="12" id="KW-1185">Reference proteome</keyword>
<evidence type="ECO:0000313" key="11">
    <source>
        <dbReference type="EMBL" id="KAH0598357.1"/>
    </source>
</evidence>
<dbReference type="InterPro" id="IPR011032">
    <property type="entry name" value="GroES-like_sf"/>
</dbReference>
<dbReference type="FunFam" id="3.40.50.720:FF:000039">
    <property type="entry name" value="Alcohol dehydrogenase AdhP"/>
    <property type="match status" value="1"/>
</dbReference>
<dbReference type="InterPro" id="IPR002328">
    <property type="entry name" value="ADH_Zn_CS"/>
</dbReference>
<dbReference type="GO" id="GO:0003677">
    <property type="term" value="F:DNA binding"/>
    <property type="evidence" value="ECO:0007669"/>
    <property type="project" value="InterPro"/>
</dbReference>
<keyword evidence="3 8" id="KW-0479">Metal-binding</keyword>
<proteinExistence type="inferred from homology"/>
<dbReference type="Proteomes" id="UP000764110">
    <property type="component" value="Unassembled WGS sequence"/>
</dbReference>
<dbReference type="GO" id="GO:0005737">
    <property type="term" value="C:cytoplasm"/>
    <property type="evidence" value="ECO:0007669"/>
    <property type="project" value="TreeGrafter"/>
</dbReference>
<feature type="region of interest" description="Disordered" evidence="9">
    <location>
        <begin position="530"/>
        <end position="587"/>
    </location>
</feature>
<keyword evidence="4 8" id="KW-0862">Zinc</keyword>
<dbReference type="PANTHER" id="PTHR42940:SF7">
    <property type="entry name" value="ALCOHOL DEHYDROGENASE-LIKE N-TERMINAL DOMAIN-CONTAINING PROTEIN"/>
    <property type="match status" value="1"/>
</dbReference>
<comment type="caution">
    <text evidence="11">The sequence shown here is derived from an EMBL/GenBank/DDBJ whole genome shotgun (WGS) entry which is preliminary data.</text>
</comment>
<evidence type="ECO:0000256" key="7">
    <source>
        <dbReference type="ARBA" id="ARBA00023242"/>
    </source>
</evidence>
<evidence type="ECO:0000256" key="8">
    <source>
        <dbReference type="RuleBase" id="RU361277"/>
    </source>
</evidence>
<dbReference type="SUPFAM" id="SSF50129">
    <property type="entry name" value="GroES-like"/>
    <property type="match status" value="1"/>
</dbReference>
<dbReference type="SMART" id="SM00829">
    <property type="entry name" value="PKS_ER"/>
    <property type="match status" value="1"/>
</dbReference>
<keyword evidence="7" id="KW-0539">Nucleus</keyword>
<comment type="similarity">
    <text evidence="2 8">Belongs to the zinc-containing alcohol dehydrogenase family.</text>
</comment>
<evidence type="ECO:0000256" key="2">
    <source>
        <dbReference type="ARBA" id="ARBA00008072"/>
    </source>
</evidence>
<dbReference type="Pfam" id="PF08240">
    <property type="entry name" value="ADH_N"/>
    <property type="match status" value="1"/>
</dbReference>
<evidence type="ECO:0000256" key="6">
    <source>
        <dbReference type="ARBA" id="ARBA00023027"/>
    </source>
</evidence>
<keyword evidence="6" id="KW-0520">NAD</keyword>
<dbReference type="InterPro" id="IPR036291">
    <property type="entry name" value="NAD(P)-bd_dom_sf"/>
</dbReference>
<dbReference type="EMBL" id="JACEFI010000005">
    <property type="protein sequence ID" value="KAH0598357.1"/>
    <property type="molecule type" value="Genomic_DNA"/>
</dbReference>
<feature type="compositionally biased region" description="Polar residues" evidence="9">
    <location>
        <begin position="552"/>
        <end position="573"/>
    </location>
</feature>
<sequence length="1121" mass="122261">MSSLPKTYRAVVLNEANGPFRIQEMEMELKHPGPGQVLVKVLACGVCFSDVSIANGEYGDVFPRIPGHEIVGDAVELGPGVQGLEKGERVGGPWHGGHDAMCKLCKRGMYQFCHNAQVNGYTRDGGFAEYVLLEQEAVVRIPRELDAAEVAPLLCAGVTVFNGIRKMHIEQGGLVAVQGLGGLGHLAIQYADKMGYEVVALSSSDDKADFAKKLGAQHYINTKKSDAVAELNRLGGADLIVQTAPNPEVISKLVGGLGAGGKLLSLAPVGNVAFDSVALILGGKSIHGWASGHSLDSEEAIRFAQTHNIKCMVEKYPFSDVQKAVDSLVSGKPRFRNVLTMLAHGEHESATSANNEDGDAVMSFHSTWTVSDKTPDDGRDGQYSHDLVQQEEPLVGFATDGAVSDRLQLGQSTQMPATDTPDISTSAMPLPSSYLHLDSQHEATLSVHHQPAAATLHPRGSSDQAHSTVDKSVTWDLLYGNDLDLLWREIGATSSLSMPSSFGTNYPINLLPASHPDVSELDTAMFSNKRHDESRNTSGVRMPNFLPRQPAGQPSENYARSIPENTKTTSSGRLLQPPSTPDGTGSPWLLSKADYSIICNSIEKHRSVLPATFTMPTRYALRRYVEGYFSGFHEHLPFIHYPTFSLVSQTPDLILAIAATGARYRFQRQQSHDLYISARALLEEQIRRRNGYEKPISVFSTPELLLDGYSHAHSCQSSVETPDQSTSDINCDNVKTMHAMIILMALGTWNQRSLIKDAFSIASELAFLVQEDGVGVGAAADSPGADLTWREWVAAEERRRAKLVAFCFNNLLYIAYNIAPKLMNSDVARLSVPSPESHWRAASEDEWKAARSRDAVVETNVQQSYSSLFRNQTAAPASNGLSSFGNYVLIHCVVQQIFLARQLSFAPSGIECASLPPDLLLKFDSALRVWHHNWEATKDSSLDPSSPGGPLSFNSTALFRLAYIRLHADFGPCRRLETRNAERIAQAFRNAPLLERSPLVGRAVLQSAHSLSIPNWHRVCGKDANFALEYPNAMALGDTIQEDEKRLMGIVASIIGETELGDKLASETDGVLKVKRMAVAVMQLWAYSFKGAHVFDIMGTIGAGLDICADMLQRELVTDDK</sequence>
<dbReference type="GO" id="GO:0006351">
    <property type="term" value="P:DNA-templated transcription"/>
    <property type="evidence" value="ECO:0007669"/>
    <property type="project" value="InterPro"/>
</dbReference>
<comment type="cofactor">
    <cofactor evidence="1 8">
        <name>Zn(2+)</name>
        <dbReference type="ChEBI" id="CHEBI:29105"/>
    </cofactor>
</comment>
<dbReference type="CDD" id="cd12148">
    <property type="entry name" value="fungal_TF_MHR"/>
    <property type="match status" value="1"/>
</dbReference>
<gene>
    <name evidence="11" type="ORF">MHUMG1_03655</name>
</gene>
<evidence type="ECO:0000256" key="4">
    <source>
        <dbReference type="ARBA" id="ARBA00022833"/>
    </source>
</evidence>
<accession>A0A9P8MDM3</accession>
<evidence type="ECO:0000259" key="10">
    <source>
        <dbReference type="SMART" id="SM00829"/>
    </source>
</evidence>
<organism evidence="11 12">
    <name type="scientific">Metarhizium humberi</name>
    <dbReference type="NCBI Taxonomy" id="2596975"/>
    <lineage>
        <taxon>Eukaryota</taxon>
        <taxon>Fungi</taxon>
        <taxon>Dikarya</taxon>
        <taxon>Ascomycota</taxon>
        <taxon>Pezizomycotina</taxon>
        <taxon>Sordariomycetes</taxon>
        <taxon>Hypocreomycetidae</taxon>
        <taxon>Hypocreales</taxon>
        <taxon>Clavicipitaceae</taxon>
        <taxon>Metarhizium</taxon>
    </lineage>
</organism>
<name>A0A9P8MDM3_9HYPO</name>
<reference evidence="11 12" key="1">
    <citation type="submission" date="2020-07" db="EMBL/GenBank/DDBJ databases">
        <title>Metarhizium humberi genome.</title>
        <authorList>
            <person name="Lysoe E."/>
        </authorList>
    </citation>
    <scope>NUCLEOTIDE SEQUENCE [LARGE SCALE GENOMIC DNA]</scope>
    <source>
        <strain evidence="11 12">ESALQ1638</strain>
    </source>
</reference>
<evidence type="ECO:0000256" key="5">
    <source>
        <dbReference type="ARBA" id="ARBA00023002"/>
    </source>
</evidence>
<dbReference type="Pfam" id="PF04082">
    <property type="entry name" value="Fungal_trans"/>
    <property type="match status" value="1"/>
</dbReference>
<dbReference type="Gene3D" id="3.40.50.720">
    <property type="entry name" value="NAD(P)-binding Rossmann-like Domain"/>
    <property type="match status" value="1"/>
</dbReference>
<dbReference type="Gene3D" id="3.90.180.10">
    <property type="entry name" value="Medium-chain alcohol dehydrogenases, catalytic domain"/>
    <property type="match status" value="1"/>
</dbReference>
<evidence type="ECO:0000313" key="12">
    <source>
        <dbReference type="Proteomes" id="UP000764110"/>
    </source>
</evidence>
<dbReference type="PROSITE" id="PS00059">
    <property type="entry name" value="ADH_ZINC"/>
    <property type="match status" value="1"/>
</dbReference>
<dbReference type="GO" id="GO:0004022">
    <property type="term" value="F:alcohol dehydrogenase (NAD+) activity"/>
    <property type="evidence" value="ECO:0007669"/>
    <property type="project" value="TreeGrafter"/>
</dbReference>
<dbReference type="CDD" id="cd08296">
    <property type="entry name" value="CAD_like"/>
    <property type="match status" value="1"/>
</dbReference>
<dbReference type="PANTHER" id="PTHR42940">
    <property type="entry name" value="ALCOHOL DEHYDROGENASE 1-RELATED"/>
    <property type="match status" value="1"/>
</dbReference>
<dbReference type="Pfam" id="PF00107">
    <property type="entry name" value="ADH_zinc_N"/>
    <property type="match status" value="1"/>
</dbReference>
<feature type="domain" description="Enoyl reductase (ER)" evidence="10">
    <location>
        <begin position="18"/>
        <end position="339"/>
    </location>
</feature>
<dbReference type="InterPro" id="IPR013149">
    <property type="entry name" value="ADH-like_C"/>
</dbReference>
<dbReference type="GO" id="GO:0008270">
    <property type="term" value="F:zinc ion binding"/>
    <property type="evidence" value="ECO:0007669"/>
    <property type="project" value="InterPro"/>
</dbReference>
<dbReference type="InterPro" id="IPR007219">
    <property type="entry name" value="XnlR_reg_dom"/>
</dbReference>
<protein>
    <recommendedName>
        <fullName evidence="10">Enoyl reductase (ER) domain-containing protein</fullName>
    </recommendedName>
</protein>
<dbReference type="SUPFAM" id="SSF51735">
    <property type="entry name" value="NAD(P)-binding Rossmann-fold domains"/>
    <property type="match status" value="1"/>
</dbReference>
<dbReference type="AlphaFoldDB" id="A0A9P8MDM3"/>
<dbReference type="InterPro" id="IPR013154">
    <property type="entry name" value="ADH-like_N"/>
</dbReference>
<evidence type="ECO:0000256" key="1">
    <source>
        <dbReference type="ARBA" id="ARBA00001947"/>
    </source>
</evidence>
<dbReference type="InterPro" id="IPR020843">
    <property type="entry name" value="ER"/>
</dbReference>
<evidence type="ECO:0000256" key="9">
    <source>
        <dbReference type="SAM" id="MobiDB-lite"/>
    </source>
</evidence>